<gene>
    <name evidence="1" type="primary">Bckdhb_0</name>
    <name evidence="1" type="ORF">EYF80_029206</name>
</gene>
<accession>A0A4Z2H5T8</accession>
<name>A0A4Z2H5T8_9TELE</name>
<sequence length="105" mass="11366">MRSSSPGQAEDRAAPHLDESWRCGNMSYRDIALLSTPRLIPPHSLPSSVVKTGRLLISHEAPITGGFAAEISSSVQWMHLEEITDVTQTTGHTREVPSDSLSVDG</sequence>
<dbReference type="EMBL" id="SRLO01000331">
    <property type="protein sequence ID" value="TNN60605.1"/>
    <property type="molecule type" value="Genomic_DNA"/>
</dbReference>
<proteinExistence type="predicted"/>
<protein>
    <submittedName>
        <fullName evidence="1">2-oxoisovalerate dehydrogenase subunit beta, mitochondrial</fullName>
    </submittedName>
</protein>
<dbReference type="InterPro" id="IPR009014">
    <property type="entry name" value="Transketo_C/PFOR_II"/>
</dbReference>
<evidence type="ECO:0000313" key="1">
    <source>
        <dbReference type="EMBL" id="TNN60605.1"/>
    </source>
</evidence>
<dbReference type="Proteomes" id="UP000314294">
    <property type="component" value="Unassembled WGS sequence"/>
</dbReference>
<comment type="caution">
    <text evidence="1">The sequence shown here is derived from an EMBL/GenBank/DDBJ whole genome shotgun (WGS) entry which is preliminary data.</text>
</comment>
<dbReference type="Gene3D" id="3.40.50.920">
    <property type="match status" value="1"/>
</dbReference>
<dbReference type="OrthoDB" id="1649526at2759"/>
<organism evidence="1 2">
    <name type="scientific">Liparis tanakae</name>
    <name type="common">Tanaka's snailfish</name>
    <dbReference type="NCBI Taxonomy" id="230148"/>
    <lineage>
        <taxon>Eukaryota</taxon>
        <taxon>Metazoa</taxon>
        <taxon>Chordata</taxon>
        <taxon>Craniata</taxon>
        <taxon>Vertebrata</taxon>
        <taxon>Euteleostomi</taxon>
        <taxon>Actinopterygii</taxon>
        <taxon>Neopterygii</taxon>
        <taxon>Teleostei</taxon>
        <taxon>Neoteleostei</taxon>
        <taxon>Acanthomorphata</taxon>
        <taxon>Eupercaria</taxon>
        <taxon>Perciformes</taxon>
        <taxon>Cottioidei</taxon>
        <taxon>Cottales</taxon>
        <taxon>Liparidae</taxon>
        <taxon>Liparis</taxon>
    </lineage>
</organism>
<evidence type="ECO:0000313" key="2">
    <source>
        <dbReference type="Proteomes" id="UP000314294"/>
    </source>
</evidence>
<keyword evidence="2" id="KW-1185">Reference proteome</keyword>
<dbReference type="AlphaFoldDB" id="A0A4Z2H5T8"/>
<reference evidence="1 2" key="1">
    <citation type="submission" date="2019-03" db="EMBL/GenBank/DDBJ databases">
        <title>First draft genome of Liparis tanakae, snailfish: a comprehensive survey of snailfish specific genes.</title>
        <authorList>
            <person name="Kim W."/>
            <person name="Song I."/>
            <person name="Jeong J.-H."/>
            <person name="Kim D."/>
            <person name="Kim S."/>
            <person name="Ryu S."/>
            <person name="Song J.Y."/>
            <person name="Lee S.K."/>
        </authorList>
    </citation>
    <scope>NUCLEOTIDE SEQUENCE [LARGE SCALE GENOMIC DNA]</scope>
    <source>
        <tissue evidence="1">Muscle</tissue>
    </source>
</reference>